<dbReference type="GO" id="GO:0016020">
    <property type="term" value="C:membrane"/>
    <property type="evidence" value="ECO:0007669"/>
    <property type="project" value="TreeGrafter"/>
</dbReference>
<accession>A0A224XTY5</accession>
<feature type="domain" description="CRAL-TRIO" evidence="1">
    <location>
        <begin position="94"/>
        <end position="256"/>
    </location>
</feature>
<dbReference type="SMART" id="SM00516">
    <property type="entry name" value="SEC14"/>
    <property type="match status" value="1"/>
</dbReference>
<dbReference type="GO" id="GO:1902936">
    <property type="term" value="F:phosphatidylinositol bisphosphate binding"/>
    <property type="evidence" value="ECO:0007669"/>
    <property type="project" value="TreeGrafter"/>
</dbReference>
<reference evidence="2" key="1">
    <citation type="journal article" date="2018" name="PLoS Negl. Trop. Dis.">
        <title>An insight into the salivary gland and fat body transcriptome of Panstrongylus lignarius (Hemiptera: Heteroptera), the main vector of Chagas disease in Peru.</title>
        <authorList>
            <person name="Nevoa J.C."/>
            <person name="Mendes M.T."/>
            <person name="da Silva M.V."/>
            <person name="Soares S.C."/>
            <person name="Oliveira C.J.F."/>
            <person name="Ribeiro J.M.C."/>
        </authorList>
    </citation>
    <scope>NUCLEOTIDE SEQUENCE</scope>
</reference>
<evidence type="ECO:0000313" key="2">
    <source>
        <dbReference type="EMBL" id="JAW11563.1"/>
    </source>
</evidence>
<dbReference type="InterPro" id="IPR036273">
    <property type="entry name" value="CRAL/TRIO_N_dom_sf"/>
</dbReference>
<dbReference type="AlphaFoldDB" id="A0A224XTY5"/>
<dbReference type="PANTHER" id="PTHR10174">
    <property type="entry name" value="ALPHA-TOCOPHEROL TRANSFER PROTEIN-RELATED"/>
    <property type="match status" value="1"/>
</dbReference>
<dbReference type="InterPro" id="IPR001251">
    <property type="entry name" value="CRAL-TRIO_dom"/>
</dbReference>
<organism evidence="2">
    <name type="scientific">Panstrongylus lignarius</name>
    <dbReference type="NCBI Taxonomy" id="156445"/>
    <lineage>
        <taxon>Eukaryota</taxon>
        <taxon>Metazoa</taxon>
        <taxon>Ecdysozoa</taxon>
        <taxon>Arthropoda</taxon>
        <taxon>Hexapoda</taxon>
        <taxon>Insecta</taxon>
        <taxon>Pterygota</taxon>
        <taxon>Neoptera</taxon>
        <taxon>Paraneoptera</taxon>
        <taxon>Hemiptera</taxon>
        <taxon>Heteroptera</taxon>
        <taxon>Panheteroptera</taxon>
        <taxon>Cimicomorpha</taxon>
        <taxon>Reduviidae</taxon>
        <taxon>Triatominae</taxon>
        <taxon>Panstrongylus</taxon>
    </lineage>
</organism>
<proteinExistence type="predicted"/>
<dbReference type="PRINTS" id="PR00180">
    <property type="entry name" value="CRETINALDHBP"/>
</dbReference>
<dbReference type="Pfam" id="PF00650">
    <property type="entry name" value="CRAL_TRIO"/>
    <property type="match status" value="1"/>
</dbReference>
<dbReference type="PANTHER" id="PTHR10174:SF224">
    <property type="entry name" value="RETINOL-BINDING PROTEIN PINTA"/>
    <property type="match status" value="1"/>
</dbReference>
<dbReference type="InterPro" id="IPR036865">
    <property type="entry name" value="CRAL-TRIO_dom_sf"/>
</dbReference>
<dbReference type="Gene3D" id="3.40.525.10">
    <property type="entry name" value="CRAL-TRIO lipid binding domain"/>
    <property type="match status" value="1"/>
</dbReference>
<dbReference type="SUPFAM" id="SSF52087">
    <property type="entry name" value="CRAL/TRIO domain"/>
    <property type="match status" value="1"/>
</dbReference>
<sequence>MLIEELTEEQKDAMLAEVGYTRRQLDSDLEHIKDWLKLQHHLPPSRLTESDYFLINYLTGCKGSLEKVKRKLDAYYTLRSHSEIFDCRDPLDPEYLIMVNALMLAISPNVTKGKTPSRVLVVAGFPNADRQNMNFSCYMRRYLHTIELWLRESSHWVKFCVLLDAREVEANDLSHSLIRDLLRYLLQAMPLRYTKLYVINTPSYLAPLINNMIIPFVPKKHKQKLYITTKGFEEVSQYFDKSVLPSDYGGDLPPLKELYEIWRAEEIKRRDWFVNELSERCDESKRIIPQDPTNPYFGMPGSLKKLVVD</sequence>
<protein>
    <submittedName>
        <fullName evidence="2">Putative phosphatidylinositol transfer protein sec14</fullName>
    </submittedName>
</protein>
<dbReference type="CDD" id="cd00170">
    <property type="entry name" value="SEC14"/>
    <property type="match status" value="1"/>
</dbReference>
<dbReference type="EMBL" id="GFTR01004863">
    <property type="protein sequence ID" value="JAW11563.1"/>
    <property type="molecule type" value="Transcribed_RNA"/>
</dbReference>
<dbReference type="PROSITE" id="PS50191">
    <property type="entry name" value="CRAL_TRIO"/>
    <property type="match status" value="1"/>
</dbReference>
<name>A0A224XTY5_9HEMI</name>
<dbReference type="SUPFAM" id="SSF46938">
    <property type="entry name" value="CRAL/TRIO N-terminal domain"/>
    <property type="match status" value="1"/>
</dbReference>
<evidence type="ECO:0000259" key="1">
    <source>
        <dbReference type="PROSITE" id="PS50191"/>
    </source>
</evidence>